<evidence type="ECO:0000313" key="2">
    <source>
        <dbReference type="Proteomes" id="UP001597326"/>
    </source>
</evidence>
<organism evidence="1 2">
    <name type="scientific">Luteococcus peritonei</name>
    <dbReference type="NCBI Taxonomy" id="88874"/>
    <lineage>
        <taxon>Bacteria</taxon>
        <taxon>Bacillati</taxon>
        <taxon>Actinomycetota</taxon>
        <taxon>Actinomycetes</taxon>
        <taxon>Propionibacteriales</taxon>
        <taxon>Propionibacteriaceae</taxon>
        <taxon>Luteococcus</taxon>
    </lineage>
</organism>
<protein>
    <recommendedName>
        <fullName evidence="3">Secreted protein</fullName>
    </recommendedName>
</protein>
<accession>A0ABW4RXH7</accession>
<reference evidence="2" key="1">
    <citation type="journal article" date="2019" name="Int. J. Syst. Evol. Microbiol.">
        <title>The Global Catalogue of Microorganisms (GCM) 10K type strain sequencing project: providing services to taxonomists for standard genome sequencing and annotation.</title>
        <authorList>
            <consortium name="The Broad Institute Genomics Platform"/>
            <consortium name="The Broad Institute Genome Sequencing Center for Infectious Disease"/>
            <person name="Wu L."/>
            <person name="Ma J."/>
        </authorList>
    </citation>
    <scope>NUCLEOTIDE SEQUENCE [LARGE SCALE GENOMIC DNA]</scope>
    <source>
        <strain evidence="2">CAIM 431</strain>
    </source>
</reference>
<evidence type="ECO:0008006" key="3">
    <source>
        <dbReference type="Google" id="ProtNLM"/>
    </source>
</evidence>
<proteinExistence type="predicted"/>
<sequence>MTGFLVVLAVGLVLLALAALRDRQTRLAAERALGAPVSRVEAAPAATPDEGQRAALDRFRQQHQIVDARLADPGMATWADPPTAELADADVLVCSQAPGSLRELLASLERCRPRPLLLVCPPVEPTLLGLVVASPEHRLVVAEADDEALTVVSAVTGATLVDRADLQSGWAVRCHGRLARAVVDADGSWLEK</sequence>
<dbReference type="InterPro" id="IPR027409">
    <property type="entry name" value="GroEL-like_apical_dom_sf"/>
</dbReference>
<dbReference type="RefSeq" id="WP_343874301.1">
    <property type="nucleotide sequence ID" value="NZ_BAAAIX010000026.1"/>
</dbReference>
<comment type="caution">
    <text evidence="1">The sequence shown here is derived from an EMBL/GenBank/DDBJ whole genome shotgun (WGS) entry which is preliminary data.</text>
</comment>
<dbReference type="Proteomes" id="UP001597326">
    <property type="component" value="Unassembled WGS sequence"/>
</dbReference>
<dbReference type="SUPFAM" id="SSF52029">
    <property type="entry name" value="GroEL apical domain-like"/>
    <property type="match status" value="1"/>
</dbReference>
<dbReference type="EMBL" id="JBHUFZ010000028">
    <property type="protein sequence ID" value="MFD1891027.1"/>
    <property type="molecule type" value="Genomic_DNA"/>
</dbReference>
<name>A0ABW4RXH7_9ACTN</name>
<gene>
    <name evidence="1" type="ORF">ACFSCS_12675</name>
</gene>
<evidence type="ECO:0000313" key="1">
    <source>
        <dbReference type="EMBL" id="MFD1891027.1"/>
    </source>
</evidence>
<keyword evidence="2" id="KW-1185">Reference proteome</keyword>